<evidence type="ECO:0008006" key="3">
    <source>
        <dbReference type="Google" id="ProtNLM"/>
    </source>
</evidence>
<protein>
    <recommendedName>
        <fullName evidence="3">Retrotransposon gag domain-containing protein</fullName>
    </recommendedName>
</protein>
<gene>
    <name evidence="1" type="ORF">WOLCODRAFT_56532</name>
</gene>
<sequence length="227" mass="25873">EVQALITRIDQLENELKALQAQPSGGPATTSTAFVMRPKITEPPKFSGPHDTIPSKEWLQKMGMYFADAKITTDEDKVRAALQRLTGAAYQYMSPVVDKIAAGQTSGHTWQSFASIIEKVYGKKTDKEIAEKEIEGYYGDEGKKKVKEDFFNWAQKFRTLGRLAEIDNNTLLSQTKRILPEKVRDTLATMESVPTFKMPTEWELYLDTCLDMYKRLYPDRLKGTIFE</sequence>
<evidence type="ECO:0000313" key="2">
    <source>
        <dbReference type="Proteomes" id="UP000218811"/>
    </source>
</evidence>
<dbReference type="AlphaFoldDB" id="A0A2H3JP78"/>
<dbReference type="OMA" id="MPTEWEL"/>
<reference evidence="1 2" key="1">
    <citation type="journal article" date="2012" name="Science">
        <title>The Paleozoic origin of enzymatic lignin decomposition reconstructed from 31 fungal genomes.</title>
        <authorList>
            <person name="Floudas D."/>
            <person name="Binder M."/>
            <person name="Riley R."/>
            <person name="Barry K."/>
            <person name="Blanchette R.A."/>
            <person name="Henrissat B."/>
            <person name="Martinez A.T."/>
            <person name="Otillar R."/>
            <person name="Spatafora J.W."/>
            <person name="Yadav J.S."/>
            <person name="Aerts A."/>
            <person name="Benoit I."/>
            <person name="Boyd A."/>
            <person name="Carlson A."/>
            <person name="Copeland A."/>
            <person name="Coutinho P.M."/>
            <person name="de Vries R.P."/>
            <person name="Ferreira P."/>
            <person name="Findley K."/>
            <person name="Foster B."/>
            <person name="Gaskell J."/>
            <person name="Glotzer D."/>
            <person name="Gorecki P."/>
            <person name="Heitman J."/>
            <person name="Hesse C."/>
            <person name="Hori C."/>
            <person name="Igarashi K."/>
            <person name="Jurgens J.A."/>
            <person name="Kallen N."/>
            <person name="Kersten P."/>
            <person name="Kohler A."/>
            <person name="Kuees U."/>
            <person name="Kumar T.K.A."/>
            <person name="Kuo A."/>
            <person name="LaButti K."/>
            <person name="Larrondo L.F."/>
            <person name="Lindquist E."/>
            <person name="Ling A."/>
            <person name="Lombard V."/>
            <person name="Lucas S."/>
            <person name="Lundell T."/>
            <person name="Martin R."/>
            <person name="McLaughlin D.J."/>
            <person name="Morgenstern I."/>
            <person name="Morin E."/>
            <person name="Murat C."/>
            <person name="Nagy L.G."/>
            <person name="Nolan M."/>
            <person name="Ohm R.A."/>
            <person name="Patyshakuliyeva A."/>
            <person name="Rokas A."/>
            <person name="Ruiz-Duenas F.J."/>
            <person name="Sabat G."/>
            <person name="Salamov A."/>
            <person name="Samejima M."/>
            <person name="Schmutz J."/>
            <person name="Slot J.C."/>
            <person name="St John F."/>
            <person name="Stenlid J."/>
            <person name="Sun H."/>
            <person name="Sun S."/>
            <person name="Syed K."/>
            <person name="Tsang A."/>
            <person name="Wiebenga A."/>
            <person name="Young D."/>
            <person name="Pisabarro A."/>
            <person name="Eastwood D.C."/>
            <person name="Martin F."/>
            <person name="Cullen D."/>
            <person name="Grigoriev I.V."/>
            <person name="Hibbett D.S."/>
        </authorList>
    </citation>
    <scope>NUCLEOTIDE SEQUENCE [LARGE SCALE GENOMIC DNA]</scope>
    <source>
        <strain evidence="1 2">MD-104</strain>
    </source>
</reference>
<accession>A0A2H3JP78</accession>
<proteinExistence type="predicted"/>
<organism evidence="1 2">
    <name type="scientific">Wolfiporia cocos (strain MD-104)</name>
    <name type="common">Brown rot fungus</name>
    <dbReference type="NCBI Taxonomy" id="742152"/>
    <lineage>
        <taxon>Eukaryota</taxon>
        <taxon>Fungi</taxon>
        <taxon>Dikarya</taxon>
        <taxon>Basidiomycota</taxon>
        <taxon>Agaricomycotina</taxon>
        <taxon>Agaricomycetes</taxon>
        <taxon>Polyporales</taxon>
        <taxon>Phaeolaceae</taxon>
        <taxon>Wolfiporia</taxon>
    </lineage>
</organism>
<dbReference type="OrthoDB" id="2768905at2759"/>
<dbReference type="EMBL" id="KB468009">
    <property type="protein sequence ID" value="PCH39528.1"/>
    <property type="molecule type" value="Genomic_DNA"/>
</dbReference>
<dbReference type="Proteomes" id="UP000218811">
    <property type="component" value="Unassembled WGS sequence"/>
</dbReference>
<name>A0A2H3JP78_WOLCO</name>
<feature type="non-terminal residue" evidence="1">
    <location>
        <position position="1"/>
    </location>
</feature>
<feature type="non-terminal residue" evidence="1">
    <location>
        <position position="227"/>
    </location>
</feature>
<keyword evidence="2" id="KW-1185">Reference proteome</keyword>
<evidence type="ECO:0000313" key="1">
    <source>
        <dbReference type="EMBL" id="PCH39528.1"/>
    </source>
</evidence>